<dbReference type="RefSeq" id="XP_040755410.1">
    <property type="nucleotide sequence ID" value="XM_040900477.1"/>
</dbReference>
<accession>A0A2T5M657</accession>
<dbReference type="GeneID" id="63817361"/>
<reference evidence="2 3" key="1">
    <citation type="journal article" date="2018" name="Proc. Natl. Acad. Sci. U.S.A.">
        <title>Linking secondary metabolites to gene clusters through genome sequencing of six diverse Aspergillus species.</title>
        <authorList>
            <person name="Kaerboelling I."/>
            <person name="Vesth T.C."/>
            <person name="Frisvad J.C."/>
            <person name="Nybo J.L."/>
            <person name="Theobald S."/>
            <person name="Kuo A."/>
            <person name="Bowyer P."/>
            <person name="Matsuda Y."/>
            <person name="Mondo S."/>
            <person name="Lyhne E.K."/>
            <person name="Kogle M.E."/>
            <person name="Clum A."/>
            <person name="Lipzen A."/>
            <person name="Salamov A."/>
            <person name="Ngan C.Y."/>
            <person name="Daum C."/>
            <person name="Chiniquy J."/>
            <person name="Barry K."/>
            <person name="LaButti K."/>
            <person name="Haridas S."/>
            <person name="Simmons B.A."/>
            <person name="Magnuson J.K."/>
            <person name="Mortensen U.H."/>
            <person name="Larsen T.O."/>
            <person name="Grigoriev I.V."/>
            <person name="Baker S.E."/>
            <person name="Andersen M.R."/>
        </authorList>
    </citation>
    <scope>NUCLEOTIDE SEQUENCE [LARGE SCALE GENOMIC DNA]</scope>
    <source>
        <strain evidence="2 3">IBT 24754</strain>
    </source>
</reference>
<feature type="compositionally biased region" description="Low complexity" evidence="1">
    <location>
        <begin position="262"/>
        <end position="288"/>
    </location>
</feature>
<gene>
    <name evidence="2" type="ORF">P175DRAFT_0553307</name>
</gene>
<dbReference type="EMBL" id="MSFN02000001">
    <property type="protein sequence ID" value="PTU24018.1"/>
    <property type="molecule type" value="Genomic_DNA"/>
</dbReference>
<sequence length="310" mass="32746">MICWIFITISRLETPLGDSHLVLPLSAQPRLGKDKQAKIDGFAIIHRSTIAQFLFPASKGYARGMTWPNDRSKAPTEVPAKRGGDCGKWNREGAEEGEKGGICKSTITGDQGTLLSIYLPFQILCCLGFYAPNILVAHRFPFVPSKMPGVPPNALQQLKKGLKSIFRKKKKAAVAAPVVDQPADKSEETPTPAAPAAEVKPEEPAPATEAKPEETPAADQPAETLPTEAKPESSEPSAAPAATPAPEKKTEEPVPDTKTETPAEAPVATTVEPPVEAAGPSENAAEPAKPAEPEKPSGAVGPLKNVLPLN</sequence>
<evidence type="ECO:0000256" key="1">
    <source>
        <dbReference type="SAM" id="MobiDB-lite"/>
    </source>
</evidence>
<protein>
    <submittedName>
        <fullName evidence="2">Uncharacterized protein</fullName>
    </submittedName>
</protein>
<feature type="region of interest" description="Disordered" evidence="1">
    <location>
        <begin position="66"/>
        <end position="88"/>
    </location>
</feature>
<dbReference type="AlphaFoldDB" id="A0A2T5M657"/>
<feature type="compositionally biased region" description="Low complexity" evidence="1">
    <location>
        <begin position="189"/>
        <end position="198"/>
    </location>
</feature>
<feature type="compositionally biased region" description="Basic and acidic residues" evidence="1">
    <location>
        <begin position="70"/>
        <end position="88"/>
    </location>
</feature>
<name>A0A2T5M657_9EURO</name>
<organism evidence="2 3">
    <name type="scientific">Aspergillus ochraceoroseus IBT 24754</name>
    <dbReference type="NCBI Taxonomy" id="1392256"/>
    <lineage>
        <taxon>Eukaryota</taxon>
        <taxon>Fungi</taxon>
        <taxon>Dikarya</taxon>
        <taxon>Ascomycota</taxon>
        <taxon>Pezizomycotina</taxon>
        <taxon>Eurotiomycetes</taxon>
        <taxon>Eurotiomycetidae</taxon>
        <taxon>Eurotiales</taxon>
        <taxon>Aspergillaceae</taxon>
        <taxon>Aspergillus</taxon>
        <taxon>Aspergillus subgen. Nidulantes</taxon>
    </lineage>
</organism>
<comment type="caution">
    <text evidence="2">The sequence shown here is derived from an EMBL/GenBank/DDBJ whole genome shotgun (WGS) entry which is preliminary data.</text>
</comment>
<evidence type="ECO:0000313" key="3">
    <source>
        <dbReference type="Proteomes" id="UP000244073"/>
    </source>
</evidence>
<evidence type="ECO:0000313" key="2">
    <source>
        <dbReference type="EMBL" id="PTU24018.1"/>
    </source>
</evidence>
<dbReference type="VEuPathDB" id="FungiDB:P175DRAFT_0553307"/>
<feature type="compositionally biased region" description="Basic and acidic residues" evidence="1">
    <location>
        <begin position="246"/>
        <end position="261"/>
    </location>
</feature>
<proteinExistence type="predicted"/>
<dbReference type="OrthoDB" id="5346604at2759"/>
<dbReference type="Proteomes" id="UP000244073">
    <property type="component" value="Unassembled WGS sequence"/>
</dbReference>
<feature type="compositionally biased region" description="Low complexity" evidence="1">
    <location>
        <begin position="234"/>
        <end position="245"/>
    </location>
</feature>
<feature type="region of interest" description="Disordered" evidence="1">
    <location>
        <begin position="173"/>
        <end position="310"/>
    </location>
</feature>